<organism evidence="3 4">
    <name type="scientific">Phocaeicola salanitronis (strain DSM 18170 / JCM 13657 / CCUG 60908 / BL78)</name>
    <name type="common">Bacteroides salanitronis</name>
    <dbReference type="NCBI Taxonomy" id="667015"/>
    <lineage>
        <taxon>Bacteria</taxon>
        <taxon>Pseudomonadati</taxon>
        <taxon>Bacteroidota</taxon>
        <taxon>Bacteroidia</taxon>
        <taxon>Bacteroidales</taxon>
        <taxon>Bacteroidaceae</taxon>
        <taxon>Phocaeicola</taxon>
    </lineage>
</organism>
<dbReference type="InterPro" id="IPR050900">
    <property type="entry name" value="Transposase_IS3/IS150/IS904"/>
</dbReference>
<dbReference type="AlphaFoldDB" id="F0R028"/>
<dbReference type="NCBIfam" id="NF033516">
    <property type="entry name" value="transpos_IS3"/>
    <property type="match status" value="1"/>
</dbReference>
<dbReference type="Proteomes" id="UP000007486">
    <property type="component" value="Chromosome"/>
</dbReference>
<dbReference type="PANTHER" id="PTHR46889">
    <property type="entry name" value="TRANSPOSASE INSF FOR INSERTION SEQUENCE IS3B-RELATED"/>
    <property type="match status" value="1"/>
</dbReference>
<reference evidence="3 4" key="1">
    <citation type="journal article" date="2011" name="Stand. Genomic Sci.">
        <title>Complete genome sequence of Bacteroides salanitronis type strain (BL78).</title>
        <authorList>
            <person name="Gronow S."/>
            <person name="Held B."/>
            <person name="Lucas S."/>
            <person name="Lapidus A."/>
            <person name="Del Rio T.G."/>
            <person name="Nolan M."/>
            <person name="Tice H."/>
            <person name="Deshpande S."/>
            <person name="Cheng J.F."/>
            <person name="Pitluck S."/>
            <person name="Liolios K."/>
            <person name="Pagani I."/>
            <person name="Ivanova N."/>
            <person name="Mavromatis K."/>
            <person name="Pati A."/>
            <person name="Tapia R."/>
            <person name="Han C."/>
            <person name="Goodwin L."/>
            <person name="Chen A."/>
            <person name="Palaniappan K."/>
            <person name="Land M."/>
            <person name="Hauser L."/>
            <person name="Chang Y.J."/>
            <person name="Jeffries C.D."/>
            <person name="Brambilla E.M."/>
            <person name="Rohde M."/>
            <person name="Goker M."/>
            <person name="Detter J.C."/>
            <person name="Woyke T."/>
            <person name="Bristow J."/>
            <person name="Markowitz V."/>
            <person name="Hugenholtz P."/>
            <person name="Kyrpides N.C."/>
            <person name="Klenk H.P."/>
            <person name="Eisen J.A."/>
        </authorList>
    </citation>
    <scope>NUCLEOTIDE SEQUENCE [LARGE SCALE GENOMIC DNA]</scope>
    <source>
        <strain evidence="3 4">DSM 18170</strain>
    </source>
</reference>
<feature type="domain" description="Integrase catalytic" evidence="2">
    <location>
        <begin position="105"/>
        <end position="276"/>
    </location>
</feature>
<gene>
    <name evidence="3" type="ordered locus">Bacsa_0597</name>
</gene>
<dbReference type="HOGENOM" id="CLU_027402_4_2_10"/>
<dbReference type="GO" id="GO:0015074">
    <property type="term" value="P:DNA integration"/>
    <property type="evidence" value="ECO:0007669"/>
    <property type="project" value="InterPro"/>
</dbReference>
<dbReference type="GO" id="GO:0003676">
    <property type="term" value="F:nucleic acid binding"/>
    <property type="evidence" value="ECO:0007669"/>
    <property type="project" value="InterPro"/>
</dbReference>
<dbReference type="Gene3D" id="3.30.420.10">
    <property type="entry name" value="Ribonuclease H-like superfamily/Ribonuclease H"/>
    <property type="match status" value="1"/>
</dbReference>
<dbReference type="SUPFAM" id="SSF53098">
    <property type="entry name" value="Ribonuclease H-like"/>
    <property type="match status" value="1"/>
</dbReference>
<dbReference type="InterPro" id="IPR036397">
    <property type="entry name" value="RNaseH_sf"/>
</dbReference>
<feature type="region of interest" description="Disordered" evidence="1">
    <location>
        <begin position="286"/>
        <end position="305"/>
    </location>
</feature>
<evidence type="ECO:0000256" key="1">
    <source>
        <dbReference type="SAM" id="MobiDB-lite"/>
    </source>
</evidence>
<dbReference type="PANTHER" id="PTHR46889:SF5">
    <property type="entry name" value="INTEGRASE PROTEIN"/>
    <property type="match status" value="1"/>
</dbReference>
<evidence type="ECO:0000259" key="2">
    <source>
        <dbReference type="PROSITE" id="PS50994"/>
    </source>
</evidence>
<evidence type="ECO:0000313" key="4">
    <source>
        <dbReference type="Proteomes" id="UP000007486"/>
    </source>
</evidence>
<feature type="compositionally biased region" description="Polar residues" evidence="1">
    <location>
        <begin position="294"/>
        <end position="305"/>
    </location>
</feature>
<dbReference type="InterPro" id="IPR048020">
    <property type="entry name" value="Transpos_IS3"/>
</dbReference>
<dbReference type="InterPro" id="IPR001584">
    <property type="entry name" value="Integrase_cat-core"/>
</dbReference>
<dbReference type="eggNOG" id="COG2801">
    <property type="taxonomic scope" value="Bacteria"/>
</dbReference>
<dbReference type="KEGG" id="bsa:Bacsa_0597"/>
<dbReference type="EMBL" id="CP002530">
    <property type="protein sequence ID" value="ADY35193.1"/>
    <property type="molecule type" value="Genomic_DNA"/>
</dbReference>
<dbReference type="PROSITE" id="PS50994">
    <property type="entry name" value="INTEGRASE"/>
    <property type="match status" value="1"/>
</dbReference>
<protein>
    <submittedName>
        <fullName evidence="3">Integrase catalytic region</fullName>
    </submittedName>
</protein>
<sequence length="305" mass="35135">MCRLLGVSKQAYYKHEDKLLHRLALESFVVDYVREVRRKDPGIGGGKLWQMYNRRFGTAWHVGFNRFYAIMERHGLKLRRRKRRAVTTDSRHGLPVYPNLVKALIPDAPCQLIVSDITYIVCWTDPLTGEYTFCYLSLITDYYTKEIVGYSVGETLDSRYPLEALEMALRHYGDRDLSGLIHHSDRGVQYASYEYTRRLKERQIRISMTESGNPKDNAVAERVNNTVKNELLGGMTFLNITQVREAVKAAVDFYNNERPHWSLDGMTPAEASRCKGELKKKWTSFRERAIKGQSRPQTGSLPASG</sequence>
<evidence type="ECO:0000313" key="3">
    <source>
        <dbReference type="EMBL" id="ADY35193.1"/>
    </source>
</evidence>
<dbReference type="InterPro" id="IPR012337">
    <property type="entry name" value="RNaseH-like_sf"/>
</dbReference>
<name>F0R028_PHOSB</name>
<proteinExistence type="predicted"/>
<dbReference type="Pfam" id="PF13683">
    <property type="entry name" value="rve_3"/>
    <property type="match status" value="1"/>
</dbReference>
<accession>F0R028</accession>
<keyword evidence="4" id="KW-1185">Reference proteome</keyword>